<evidence type="ECO:0000256" key="6">
    <source>
        <dbReference type="ARBA" id="ARBA00022723"/>
    </source>
</evidence>
<evidence type="ECO:0000256" key="7">
    <source>
        <dbReference type="ARBA" id="ARBA00022898"/>
    </source>
</evidence>
<dbReference type="EMBL" id="JAACYA010000001">
    <property type="protein sequence ID" value="MBK3331953.1"/>
    <property type="molecule type" value="Genomic_DNA"/>
</dbReference>
<name>A0ABS1GG94_9AQUI</name>
<dbReference type="PANTHER" id="PTHR30538">
    <property type="entry name" value="LYSINE 2,3-AMINOMUTASE-RELATED"/>
    <property type="match status" value="1"/>
</dbReference>
<evidence type="ECO:0000256" key="9">
    <source>
        <dbReference type="ARBA" id="ARBA00023014"/>
    </source>
</evidence>
<evidence type="ECO:0000259" key="11">
    <source>
        <dbReference type="PROSITE" id="PS51918"/>
    </source>
</evidence>
<keyword evidence="13" id="KW-1185">Reference proteome</keyword>
<dbReference type="Proteomes" id="UP000772812">
    <property type="component" value="Unassembled WGS sequence"/>
</dbReference>
<organism evidence="12 13">
    <name type="scientific">Persephonella atlantica</name>
    <dbReference type="NCBI Taxonomy" id="2699429"/>
    <lineage>
        <taxon>Bacteria</taxon>
        <taxon>Pseudomonadati</taxon>
        <taxon>Aquificota</taxon>
        <taxon>Aquificia</taxon>
        <taxon>Aquificales</taxon>
        <taxon>Hydrogenothermaceae</taxon>
        <taxon>Persephonella</taxon>
    </lineage>
</organism>
<keyword evidence="4" id="KW-0004">4Fe-4S</keyword>
<evidence type="ECO:0000256" key="8">
    <source>
        <dbReference type="ARBA" id="ARBA00023004"/>
    </source>
</evidence>
<comment type="similarity">
    <text evidence="3">Belongs to the radical SAM superfamily. KamA family.</text>
</comment>
<evidence type="ECO:0000313" key="12">
    <source>
        <dbReference type="EMBL" id="MBK3331953.1"/>
    </source>
</evidence>
<comment type="caution">
    <text evidence="12">The sequence shown here is derived from an EMBL/GenBank/DDBJ whole genome shotgun (WGS) entry which is preliminary data.</text>
</comment>
<dbReference type="Gene3D" id="6.10.140.1170">
    <property type="match status" value="1"/>
</dbReference>
<accession>A0ABS1GG94</accession>
<dbReference type="PROSITE" id="PS51918">
    <property type="entry name" value="RADICAL_SAM"/>
    <property type="match status" value="1"/>
</dbReference>
<evidence type="ECO:0000256" key="10">
    <source>
        <dbReference type="ARBA" id="ARBA00023235"/>
    </source>
</evidence>
<evidence type="ECO:0000256" key="4">
    <source>
        <dbReference type="ARBA" id="ARBA00022485"/>
    </source>
</evidence>
<feature type="domain" description="Radical SAM core" evidence="11">
    <location>
        <begin position="117"/>
        <end position="332"/>
    </location>
</feature>
<evidence type="ECO:0000256" key="1">
    <source>
        <dbReference type="ARBA" id="ARBA00001933"/>
    </source>
</evidence>
<evidence type="ECO:0000313" key="13">
    <source>
        <dbReference type="Proteomes" id="UP000772812"/>
    </source>
</evidence>
<dbReference type="SFLD" id="SFLDS00029">
    <property type="entry name" value="Radical_SAM"/>
    <property type="match status" value="1"/>
</dbReference>
<dbReference type="InterPro" id="IPR007197">
    <property type="entry name" value="rSAM"/>
</dbReference>
<comment type="cofactor">
    <cofactor evidence="1">
        <name>pyridoxal 5'-phosphate</name>
        <dbReference type="ChEBI" id="CHEBI:597326"/>
    </cofactor>
</comment>
<dbReference type="Pfam" id="PF12544">
    <property type="entry name" value="LAM_C"/>
    <property type="match status" value="1"/>
</dbReference>
<gene>
    <name evidence="12" type="ORF">GWK41_02575</name>
</gene>
<dbReference type="InterPro" id="IPR025895">
    <property type="entry name" value="LAM_C_dom"/>
</dbReference>
<evidence type="ECO:0000256" key="2">
    <source>
        <dbReference type="ARBA" id="ARBA00001966"/>
    </source>
</evidence>
<dbReference type="Gene3D" id="3.20.20.70">
    <property type="entry name" value="Aldolase class I"/>
    <property type="match status" value="1"/>
</dbReference>
<dbReference type="SUPFAM" id="SSF102114">
    <property type="entry name" value="Radical SAM enzymes"/>
    <property type="match status" value="1"/>
</dbReference>
<keyword evidence="10" id="KW-0413">Isomerase</keyword>
<dbReference type="Pfam" id="PF04055">
    <property type="entry name" value="Radical_SAM"/>
    <property type="match status" value="1"/>
</dbReference>
<keyword evidence="8" id="KW-0408">Iron</keyword>
<keyword evidence="6" id="KW-0479">Metal-binding</keyword>
<dbReference type="SFLD" id="SFLDG01070">
    <property type="entry name" value="PLP-dependent"/>
    <property type="match status" value="1"/>
</dbReference>
<dbReference type="InterPro" id="IPR013785">
    <property type="entry name" value="Aldolase_TIM"/>
</dbReference>
<dbReference type="CDD" id="cd01335">
    <property type="entry name" value="Radical_SAM"/>
    <property type="match status" value="1"/>
</dbReference>
<reference evidence="12 13" key="1">
    <citation type="journal article" date="2021" name="Syst. Appl. Microbiol.">
        <title>Persephonella atlantica sp. nov.: How to adapt to physico-chemical gradients in high temperature hydrothermal habitats.</title>
        <authorList>
            <person name="Francois D.X."/>
            <person name="Godfroy A."/>
            <person name="Mathien C."/>
            <person name="Aube J."/>
            <person name="Cathalot C."/>
            <person name="Lesongeur F."/>
            <person name="L'Haridon S."/>
            <person name="Philippon X."/>
            <person name="Roussel E.G."/>
        </authorList>
    </citation>
    <scope>NUCLEOTIDE SEQUENCE [LARGE SCALE GENOMIC DNA]</scope>
    <source>
        <strain evidence="12 13">MO1340</strain>
    </source>
</reference>
<evidence type="ECO:0000256" key="3">
    <source>
        <dbReference type="ARBA" id="ARBA00008703"/>
    </source>
</evidence>
<sequence>MRVLKKDYWKRFPQWADVSKWDWEDWRWQIRNRIKSLSQLEKILGTDLSTVKKVEKVFRTGTTPYYLSLVSDISDMNNPILKQIIPSCQEIDPQIQSKGSLDPFKEEVMSPVKGLTHRYPDRVLFRVTTFCSVYCRHCMRKRIFLEEERANRYEEYIRMIEYIRNNPTIKEVLISGGDPLTLPNKKLEFILEHLSRIEHVEIIRIGTRELVVNPYRFFDDGLLELLDRYDKLWIVTHFNHPDEVTDVVKKAVRNILSTGTPVLNQTVLLKGINDDPYIIEDLMRNLLQVKIKPYYLFYCDPTKGVMHFRTEIKKGVEILEHLRGRVSGMGIPVYAVDLPGGLGKVPLNPDYIAEETEEYIVFRNYQGKTVKIEKPNFDIINNYHNKGLEDLCL</sequence>
<keyword evidence="7" id="KW-0663">Pyridoxal phosphate</keyword>
<dbReference type="PANTHER" id="PTHR30538:SF1">
    <property type="entry name" value="L-LYSINE 2,3-AMINOMUTASE"/>
    <property type="match status" value="1"/>
</dbReference>
<protein>
    <submittedName>
        <fullName evidence="12">KamA family radical SAM protein</fullName>
    </submittedName>
</protein>
<dbReference type="NCBIfam" id="TIGR00238">
    <property type="entry name" value="KamA family radical SAM protein"/>
    <property type="match status" value="1"/>
</dbReference>
<dbReference type="InterPro" id="IPR058240">
    <property type="entry name" value="rSAM_sf"/>
</dbReference>
<evidence type="ECO:0000256" key="5">
    <source>
        <dbReference type="ARBA" id="ARBA00022691"/>
    </source>
</evidence>
<proteinExistence type="inferred from homology"/>
<dbReference type="PIRSF" id="PIRSF004911">
    <property type="entry name" value="DUF160"/>
    <property type="match status" value="1"/>
</dbReference>
<dbReference type="InterPro" id="IPR003739">
    <property type="entry name" value="Lys_aminomutase/Glu_NH3_mut"/>
</dbReference>
<keyword evidence="5" id="KW-0949">S-adenosyl-L-methionine</keyword>
<comment type="cofactor">
    <cofactor evidence="2">
        <name>[4Fe-4S] cluster</name>
        <dbReference type="ChEBI" id="CHEBI:49883"/>
    </cofactor>
</comment>
<keyword evidence="9" id="KW-0411">Iron-sulfur</keyword>
<dbReference type="RefSeq" id="WP_200673349.1">
    <property type="nucleotide sequence ID" value="NZ_JAACYA010000001.1"/>
</dbReference>